<protein>
    <submittedName>
        <fullName evidence="3">Competence protein ComEA</fullName>
    </submittedName>
</protein>
<keyword evidence="1" id="KW-1133">Transmembrane helix</keyword>
<dbReference type="RefSeq" id="WP_114620775.1">
    <property type="nucleotide sequence ID" value="NZ_PPTP01000005.1"/>
</dbReference>
<dbReference type="Proteomes" id="UP000253792">
    <property type="component" value="Unassembled WGS sequence"/>
</dbReference>
<proteinExistence type="predicted"/>
<dbReference type="Gene3D" id="1.10.150.280">
    <property type="entry name" value="AF1531-like domain"/>
    <property type="match status" value="1"/>
</dbReference>
<dbReference type="OrthoDB" id="9758724at2"/>
<dbReference type="STRING" id="1034345.GCA_000236865_00155"/>
<dbReference type="SMART" id="SM00278">
    <property type="entry name" value="HhH1"/>
    <property type="match status" value="2"/>
</dbReference>
<dbReference type="NCBIfam" id="TIGR00426">
    <property type="entry name" value="competence protein ComEA helix-hairpin-helix repeat region"/>
    <property type="match status" value="1"/>
</dbReference>
<evidence type="ECO:0000313" key="4">
    <source>
        <dbReference type="Proteomes" id="UP000253792"/>
    </source>
</evidence>
<reference evidence="3 4" key="1">
    <citation type="journal article" date="2018" name="Elife">
        <title>Discovery and characterization of a prevalent human gut bacterial enzyme sufficient for the inactivation of a family of plant toxins.</title>
        <authorList>
            <person name="Koppel N."/>
            <person name="Bisanz J.E."/>
            <person name="Pandelia M.E."/>
            <person name="Turnbaugh P.J."/>
            <person name="Balskus E.P."/>
        </authorList>
    </citation>
    <scope>NUCLEOTIDE SEQUENCE [LARGE SCALE GENOMIC DNA]</scope>
    <source>
        <strain evidence="4">anaerobia AP69FAA</strain>
    </source>
</reference>
<keyword evidence="1" id="KW-0812">Transmembrane</keyword>
<sequence>MDFVRYADSVRAKLHMGGVRLPVVIGITAVAICVLVAGGVGLASVVAPDSAFTVEKADASDGESGQADPAQSESASLFVHVGGSVADPGLYELAGDARVQQAIDAAGGFAEDAAIDALNLARQVQDGEQIIVPSMQQATDSGTPVPADSGASAVSSGGAVANGKVDINTATVDQLQQLNGVGPALAQRIIADRQANGPFKTVEDLKRVSGIGDKKFASLADSICVG</sequence>
<dbReference type="PANTHER" id="PTHR21180">
    <property type="entry name" value="ENDONUCLEASE/EXONUCLEASE/PHOSPHATASE FAMILY DOMAIN-CONTAINING PROTEIN 1"/>
    <property type="match status" value="1"/>
</dbReference>
<dbReference type="InterPro" id="IPR010994">
    <property type="entry name" value="RuvA_2-like"/>
</dbReference>
<comment type="caution">
    <text evidence="3">The sequence shown here is derived from an EMBL/GenBank/DDBJ whole genome shotgun (WGS) entry which is preliminary data.</text>
</comment>
<dbReference type="InterPro" id="IPR003583">
    <property type="entry name" value="Hlx-hairpin-Hlx_DNA-bd_motif"/>
</dbReference>
<evidence type="ECO:0000256" key="1">
    <source>
        <dbReference type="SAM" id="Phobius"/>
    </source>
</evidence>
<accession>A0A369L7M1</accession>
<dbReference type="InterPro" id="IPR004509">
    <property type="entry name" value="Competence_ComEA_HhH"/>
</dbReference>
<keyword evidence="4" id="KW-1185">Reference proteome</keyword>
<keyword evidence="1" id="KW-0472">Membrane</keyword>
<dbReference type="GO" id="GO:0003677">
    <property type="term" value="F:DNA binding"/>
    <property type="evidence" value="ECO:0007669"/>
    <property type="project" value="InterPro"/>
</dbReference>
<dbReference type="GO" id="GO:0015628">
    <property type="term" value="P:protein secretion by the type II secretion system"/>
    <property type="evidence" value="ECO:0007669"/>
    <property type="project" value="TreeGrafter"/>
</dbReference>
<dbReference type="SUPFAM" id="SSF47781">
    <property type="entry name" value="RuvA domain 2-like"/>
    <property type="match status" value="1"/>
</dbReference>
<dbReference type="InterPro" id="IPR019554">
    <property type="entry name" value="Soluble_ligand-bd"/>
</dbReference>
<dbReference type="EMBL" id="PPTP01000005">
    <property type="protein sequence ID" value="RDB55340.1"/>
    <property type="molecule type" value="Genomic_DNA"/>
</dbReference>
<dbReference type="InterPro" id="IPR051675">
    <property type="entry name" value="Endo/Exo/Phosphatase_dom_1"/>
</dbReference>
<dbReference type="PANTHER" id="PTHR21180:SF32">
    <property type="entry name" value="ENDONUCLEASE_EXONUCLEASE_PHOSPHATASE FAMILY DOMAIN-CONTAINING PROTEIN 1"/>
    <property type="match status" value="1"/>
</dbReference>
<dbReference type="GO" id="GO:0006281">
    <property type="term" value="P:DNA repair"/>
    <property type="evidence" value="ECO:0007669"/>
    <property type="project" value="InterPro"/>
</dbReference>
<feature type="domain" description="Helix-hairpin-helix DNA-binding motif class 1" evidence="2">
    <location>
        <begin position="203"/>
        <end position="222"/>
    </location>
</feature>
<dbReference type="GO" id="GO:0015627">
    <property type="term" value="C:type II protein secretion system complex"/>
    <property type="evidence" value="ECO:0007669"/>
    <property type="project" value="TreeGrafter"/>
</dbReference>
<dbReference type="Gene3D" id="3.10.560.10">
    <property type="entry name" value="Outer membrane lipoprotein wza domain like"/>
    <property type="match status" value="1"/>
</dbReference>
<gene>
    <name evidence="3" type="ORF">C1880_06540</name>
</gene>
<dbReference type="Pfam" id="PF10531">
    <property type="entry name" value="SLBB"/>
    <property type="match status" value="1"/>
</dbReference>
<name>A0A369L7M1_9ACTN</name>
<evidence type="ECO:0000259" key="2">
    <source>
        <dbReference type="SMART" id="SM00278"/>
    </source>
</evidence>
<dbReference type="Pfam" id="PF12836">
    <property type="entry name" value="HHH_3"/>
    <property type="match status" value="1"/>
</dbReference>
<dbReference type="AlphaFoldDB" id="A0A369L7M1"/>
<feature type="transmembrane region" description="Helical" evidence="1">
    <location>
        <begin position="21"/>
        <end position="46"/>
    </location>
</feature>
<feature type="domain" description="Helix-hairpin-helix DNA-binding motif class 1" evidence="2">
    <location>
        <begin position="173"/>
        <end position="192"/>
    </location>
</feature>
<organism evidence="3 4">
    <name type="scientific">Senegalimassilia anaerobia</name>
    <dbReference type="NCBI Taxonomy" id="1473216"/>
    <lineage>
        <taxon>Bacteria</taxon>
        <taxon>Bacillati</taxon>
        <taxon>Actinomycetota</taxon>
        <taxon>Coriobacteriia</taxon>
        <taxon>Coriobacteriales</taxon>
        <taxon>Coriobacteriaceae</taxon>
        <taxon>Senegalimassilia</taxon>
    </lineage>
</organism>
<evidence type="ECO:0000313" key="3">
    <source>
        <dbReference type="EMBL" id="RDB55340.1"/>
    </source>
</evidence>